<evidence type="ECO:0000313" key="3">
    <source>
        <dbReference type="Proteomes" id="UP000193642"/>
    </source>
</evidence>
<keyword evidence="1" id="KW-1133">Transmembrane helix</keyword>
<keyword evidence="1" id="KW-0472">Membrane</keyword>
<protein>
    <submittedName>
        <fullName evidence="2">Uncharacterized protein</fullName>
    </submittedName>
</protein>
<gene>
    <name evidence="2" type="ORF">BCR33DRAFT_784812</name>
</gene>
<accession>A0A1Y2CCI3</accession>
<keyword evidence="3" id="KW-1185">Reference proteome</keyword>
<organism evidence="2 3">
    <name type="scientific">Rhizoclosmatium globosum</name>
    <dbReference type="NCBI Taxonomy" id="329046"/>
    <lineage>
        <taxon>Eukaryota</taxon>
        <taxon>Fungi</taxon>
        <taxon>Fungi incertae sedis</taxon>
        <taxon>Chytridiomycota</taxon>
        <taxon>Chytridiomycota incertae sedis</taxon>
        <taxon>Chytridiomycetes</taxon>
        <taxon>Chytridiales</taxon>
        <taxon>Chytriomycetaceae</taxon>
        <taxon>Rhizoclosmatium</taxon>
    </lineage>
</organism>
<sequence length="95" mass="10851">MFSSRILRAAAPVAASSATANANLSTRELLLRLEAAQIREERQRKLFALGLFLAAAMTSFMGYNVETIRRDLNDHMRITDERIEKLEQQLRSKKQ</sequence>
<feature type="transmembrane region" description="Helical" evidence="1">
    <location>
        <begin position="46"/>
        <end position="65"/>
    </location>
</feature>
<evidence type="ECO:0000256" key="1">
    <source>
        <dbReference type="SAM" id="Phobius"/>
    </source>
</evidence>
<proteinExistence type="predicted"/>
<keyword evidence="1" id="KW-0812">Transmembrane</keyword>
<dbReference type="AlphaFoldDB" id="A0A1Y2CCI3"/>
<dbReference type="EMBL" id="MCGO01000021">
    <property type="protein sequence ID" value="ORY44743.1"/>
    <property type="molecule type" value="Genomic_DNA"/>
</dbReference>
<comment type="caution">
    <text evidence="2">The sequence shown here is derived from an EMBL/GenBank/DDBJ whole genome shotgun (WGS) entry which is preliminary data.</text>
</comment>
<dbReference type="Proteomes" id="UP000193642">
    <property type="component" value="Unassembled WGS sequence"/>
</dbReference>
<reference evidence="2 3" key="1">
    <citation type="submission" date="2016-07" db="EMBL/GenBank/DDBJ databases">
        <title>Pervasive Adenine N6-methylation of Active Genes in Fungi.</title>
        <authorList>
            <consortium name="DOE Joint Genome Institute"/>
            <person name="Mondo S.J."/>
            <person name="Dannebaum R.O."/>
            <person name="Kuo R.C."/>
            <person name="Labutti K."/>
            <person name="Haridas S."/>
            <person name="Kuo A."/>
            <person name="Salamov A."/>
            <person name="Ahrendt S.R."/>
            <person name="Lipzen A."/>
            <person name="Sullivan W."/>
            <person name="Andreopoulos W.B."/>
            <person name="Clum A."/>
            <person name="Lindquist E."/>
            <person name="Daum C."/>
            <person name="Ramamoorthy G.K."/>
            <person name="Gryganskyi A."/>
            <person name="Culley D."/>
            <person name="Magnuson J.K."/>
            <person name="James T.Y."/>
            <person name="O'Malley M.A."/>
            <person name="Stajich J.E."/>
            <person name="Spatafora J.W."/>
            <person name="Visel A."/>
            <person name="Grigoriev I.V."/>
        </authorList>
    </citation>
    <scope>NUCLEOTIDE SEQUENCE [LARGE SCALE GENOMIC DNA]</scope>
    <source>
        <strain evidence="2 3">JEL800</strain>
    </source>
</reference>
<evidence type="ECO:0000313" key="2">
    <source>
        <dbReference type="EMBL" id="ORY44743.1"/>
    </source>
</evidence>
<name>A0A1Y2CCI3_9FUNG</name>